<reference evidence="2" key="1">
    <citation type="submission" date="2020-08" db="EMBL/GenBank/DDBJ databases">
        <title>Novel species isolated from subtropical streams in China.</title>
        <authorList>
            <person name="Lu H."/>
        </authorList>
    </citation>
    <scope>NUCLEOTIDE SEQUENCE</scope>
    <source>
        <strain evidence="2">LX22W</strain>
    </source>
</reference>
<keyword evidence="1" id="KW-0472">Membrane</keyword>
<organism evidence="2 3">
    <name type="scientific">Undibacterium nitidum</name>
    <dbReference type="NCBI Taxonomy" id="2762298"/>
    <lineage>
        <taxon>Bacteria</taxon>
        <taxon>Pseudomonadati</taxon>
        <taxon>Pseudomonadota</taxon>
        <taxon>Betaproteobacteria</taxon>
        <taxon>Burkholderiales</taxon>
        <taxon>Oxalobacteraceae</taxon>
        <taxon>Undibacterium</taxon>
    </lineage>
</organism>
<dbReference type="RefSeq" id="WP_186916423.1">
    <property type="nucleotide sequence ID" value="NZ_JACOFZ010000003.1"/>
</dbReference>
<keyword evidence="1" id="KW-0812">Transmembrane</keyword>
<name>A0A923HLM9_9BURK</name>
<gene>
    <name evidence="2" type="ORF">H8K36_11075</name>
</gene>
<evidence type="ECO:0000256" key="1">
    <source>
        <dbReference type="SAM" id="Phobius"/>
    </source>
</evidence>
<keyword evidence="1" id="KW-1133">Transmembrane helix</keyword>
<feature type="transmembrane region" description="Helical" evidence="1">
    <location>
        <begin position="176"/>
        <end position="199"/>
    </location>
</feature>
<accession>A0A923HLM9</accession>
<evidence type="ECO:0000313" key="2">
    <source>
        <dbReference type="EMBL" id="MBC3881920.1"/>
    </source>
</evidence>
<dbReference type="Proteomes" id="UP000627446">
    <property type="component" value="Unassembled WGS sequence"/>
</dbReference>
<proteinExistence type="predicted"/>
<dbReference type="PROSITE" id="PS51257">
    <property type="entry name" value="PROKAR_LIPOPROTEIN"/>
    <property type="match status" value="1"/>
</dbReference>
<comment type="caution">
    <text evidence="2">The sequence shown here is derived from an EMBL/GenBank/DDBJ whole genome shotgun (WGS) entry which is preliminary data.</text>
</comment>
<evidence type="ECO:0008006" key="4">
    <source>
        <dbReference type="Google" id="ProtNLM"/>
    </source>
</evidence>
<protein>
    <recommendedName>
        <fullName evidence="4">Lipoprotein</fullName>
    </recommendedName>
</protein>
<keyword evidence="3" id="KW-1185">Reference proteome</keyword>
<sequence>MDRRQFVTRTLGIASTIALTGCATDSLKAVYEDTNEKITSVLISQDAKKLVVIGAKYHYVFDNVSALSAVLNSSFRPKLNGDFESFEVDRNNHITGGYRLTISSPLSDEQTAEAIKLGFALRDNSYVFKGRVAGTRFSRNEIKIPGNDSKLNREYAIQIREHVGFRQPEPSPLTQLASGAVLIVAIPLFFIMYIFGACIPCMKRNG</sequence>
<evidence type="ECO:0000313" key="3">
    <source>
        <dbReference type="Proteomes" id="UP000627446"/>
    </source>
</evidence>
<dbReference type="EMBL" id="JACOFZ010000003">
    <property type="protein sequence ID" value="MBC3881920.1"/>
    <property type="molecule type" value="Genomic_DNA"/>
</dbReference>
<dbReference type="AlphaFoldDB" id="A0A923HLM9"/>